<evidence type="ECO:0000259" key="1">
    <source>
        <dbReference type="Pfam" id="PF05292"/>
    </source>
</evidence>
<organism evidence="3 4">
    <name type="scientific">Rhizobium sophoriradicis</name>
    <dbReference type="NCBI Taxonomy" id="1535245"/>
    <lineage>
        <taxon>Bacteria</taxon>
        <taxon>Pseudomonadati</taxon>
        <taxon>Pseudomonadota</taxon>
        <taxon>Alphaproteobacteria</taxon>
        <taxon>Hyphomicrobiales</taxon>
        <taxon>Rhizobiaceae</taxon>
        <taxon>Rhizobium/Agrobacterium group</taxon>
        <taxon>Rhizobium</taxon>
    </lineage>
</organism>
<protein>
    <submittedName>
        <fullName evidence="3">MCD, Malonyl-CoA decarboxylase MCD</fullName>
    </submittedName>
</protein>
<dbReference type="Gene3D" id="3.40.630.150">
    <property type="entry name" value="Malonyl-CoA decarboxylase, catalytic domain"/>
    <property type="match status" value="1"/>
</dbReference>
<keyword evidence="4" id="KW-1185">Reference proteome</keyword>
<dbReference type="InterPro" id="IPR038917">
    <property type="entry name" value="Malonyl_CoA_deC"/>
</dbReference>
<dbReference type="AlphaFoldDB" id="A0A2A5KWE0"/>
<name>A0A2A5KWE0_9HYPH</name>
<feature type="domain" description="Malonyl-CoA decarboxylase N-terminal" evidence="2">
    <location>
        <begin position="83"/>
        <end position="166"/>
    </location>
</feature>
<dbReference type="RefSeq" id="WP_096762603.1">
    <property type="nucleotide sequence ID" value="NZ_NXDM01000007.1"/>
</dbReference>
<dbReference type="PANTHER" id="PTHR28641:SF1">
    <property type="entry name" value="MALONYL-COA DECARBOXYLASE, MITOCHONDRIAL"/>
    <property type="match status" value="1"/>
</dbReference>
<dbReference type="InterPro" id="IPR038351">
    <property type="entry name" value="MCD_N_sf"/>
</dbReference>
<dbReference type="GO" id="GO:0006633">
    <property type="term" value="P:fatty acid biosynthetic process"/>
    <property type="evidence" value="ECO:0007669"/>
    <property type="project" value="InterPro"/>
</dbReference>
<dbReference type="Proteomes" id="UP000218807">
    <property type="component" value="Unassembled WGS sequence"/>
</dbReference>
<dbReference type="InterPro" id="IPR042303">
    <property type="entry name" value="Malonyl_CoA_deC_C_sf"/>
</dbReference>
<evidence type="ECO:0000313" key="3">
    <source>
        <dbReference type="EMBL" id="PCK81359.1"/>
    </source>
</evidence>
<dbReference type="Gene3D" id="1.20.140.90">
    <property type="entry name" value="Malonyl-CoA decarboxylase, oligemerization domain"/>
    <property type="match status" value="1"/>
</dbReference>
<sequence length="474" mass="52614">MAEASFFTDMLQSITDHGRQLLFSGSRNTQAAAKADLETLCEMLLSSRGEASGMALAAEILDRWGALDSEGAQKFFHMLQQKFGPHTARLDQAIEDYRTDKSSAAVIALHQAAEPRRQELLRRLNHAPNGTATLVRMRQQLLASKDRSEAYHALDSDFTHLFGSWFNRGFLTLRPIDWTTPAYILEKIIQYEAVHEIAGWEELRRRLAPADRRCFAFFHPRLADEPLVFVEVALTRSVPKAIADVLDEGREQINADEATTAVFYSISNCQDGLRGISFGNFLIKQVVEDLRKDLPGLKNFVTLSPVPGFARWLAKMRTATGDRSLSEAALKTLSLLDDPNWPGSESSAAEVERVLLPLAARYFLTERTPEGRPVDPVARFHLGNGARLERVNFLGDRSPKALQQAHGLMVNYLYKLDDIVANHEALAQRGEVIASPAVKSLLSQSDEGRRGGNGQQGSRAFAQLMNSTLGGGRK</sequence>
<dbReference type="PANTHER" id="PTHR28641">
    <property type="match status" value="1"/>
</dbReference>
<dbReference type="InterPro" id="IPR035372">
    <property type="entry name" value="MCD_N"/>
</dbReference>
<dbReference type="GO" id="GO:0050080">
    <property type="term" value="F:malonyl-CoA decarboxylase activity"/>
    <property type="evidence" value="ECO:0007669"/>
    <property type="project" value="InterPro"/>
</dbReference>
<dbReference type="Pfam" id="PF17408">
    <property type="entry name" value="MCD_N"/>
    <property type="match status" value="1"/>
</dbReference>
<evidence type="ECO:0000313" key="4">
    <source>
        <dbReference type="Proteomes" id="UP000218807"/>
    </source>
</evidence>
<evidence type="ECO:0000259" key="2">
    <source>
        <dbReference type="Pfam" id="PF17408"/>
    </source>
</evidence>
<feature type="domain" description="Malonyl-CoA decarboxylase C-terminal" evidence="1">
    <location>
        <begin position="169"/>
        <end position="415"/>
    </location>
</feature>
<dbReference type="InterPro" id="IPR007956">
    <property type="entry name" value="Malonyl_CoA_deC_C"/>
</dbReference>
<dbReference type="EMBL" id="NXDM01000007">
    <property type="protein sequence ID" value="PCK81359.1"/>
    <property type="molecule type" value="Genomic_DNA"/>
</dbReference>
<gene>
    <name evidence="3" type="ORF">CPT34_09060</name>
</gene>
<comment type="caution">
    <text evidence="3">The sequence shown here is derived from an EMBL/GenBank/DDBJ whole genome shotgun (WGS) entry which is preliminary data.</text>
</comment>
<proteinExistence type="predicted"/>
<dbReference type="Pfam" id="PF05292">
    <property type="entry name" value="MCD"/>
    <property type="match status" value="1"/>
</dbReference>
<accession>A0A2A5KWE0</accession>
<reference evidence="3 4" key="1">
    <citation type="submission" date="2017-09" db="EMBL/GenBank/DDBJ databases">
        <title>Comparative genomics of rhizobia isolated from Phaseolus vulgaris in China.</title>
        <authorList>
            <person name="Tong W."/>
        </authorList>
    </citation>
    <scope>NUCLEOTIDE SEQUENCE [LARGE SCALE GENOMIC DNA]</scope>
    <source>
        <strain evidence="3 4">L101</strain>
    </source>
</reference>